<dbReference type="InterPro" id="IPR036423">
    <property type="entry name" value="SOD-like_Cu/Zn_dom_sf"/>
</dbReference>
<dbReference type="Gene3D" id="2.60.40.420">
    <property type="entry name" value="Cupredoxins - blue copper proteins"/>
    <property type="match status" value="1"/>
</dbReference>
<dbReference type="PANTHER" id="PTHR36507">
    <property type="entry name" value="BLL1555 PROTEIN"/>
    <property type="match status" value="1"/>
</dbReference>
<keyword evidence="2" id="KW-0479">Metal-binding</keyword>
<dbReference type="InterPro" id="IPR000923">
    <property type="entry name" value="BlueCu_1"/>
</dbReference>
<dbReference type="SUPFAM" id="SSF49329">
    <property type="entry name" value="Cu,Zn superoxide dismutase-like"/>
    <property type="match status" value="1"/>
</dbReference>
<evidence type="ECO:0000256" key="3">
    <source>
        <dbReference type="ARBA" id="ARBA00023008"/>
    </source>
</evidence>
<reference evidence="6 7" key="1">
    <citation type="submission" date="2018-06" db="EMBL/GenBank/DDBJ databases">
        <title>Genomic Encyclopedia of Type Strains, Phase IV (KMG-IV): sequencing the most valuable type-strain genomes for metagenomic binning, comparative biology and taxonomic classification.</title>
        <authorList>
            <person name="Goeker M."/>
        </authorList>
    </citation>
    <scope>NUCLEOTIDE SEQUENCE [LARGE SCALE GENOMIC DNA]</scope>
    <source>
        <strain evidence="6 7">DSM 18048</strain>
    </source>
</reference>
<dbReference type="Pfam" id="PF00127">
    <property type="entry name" value="Copper-bind"/>
    <property type="match status" value="1"/>
</dbReference>
<organism evidence="6 7">
    <name type="scientific">Deinococcus yavapaiensis KR-236</name>
    <dbReference type="NCBI Taxonomy" id="694435"/>
    <lineage>
        <taxon>Bacteria</taxon>
        <taxon>Thermotogati</taxon>
        <taxon>Deinococcota</taxon>
        <taxon>Deinococci</taxon>
        <taxon>Deinococcales</taxon>
        <taxon>Deinococcaceae</taxon>
        <taxon>Deinococcus</taxon>
    </lineage>
</organism>
<evidence type="ECO:0000259" key="5">
    <source>
        <dbReference type="Pfam" id="PF00127"/>
    </source>
</evidence>
<dbReference type="EMBL" id="QJSX01000017">
    <property type="protein sequence ID" value="PYE50522.1"/>
    <property type="molecule type" value="Genomic_DNA"/>
</dbReference>
<proteinExistence type="inferred from homology"/>
<dbReference type="PANTHER" id="PTHR36507:SF1">
    <property type="entry name" value="BLL1555 PROTEIN"/>
    <property type="match status" value="1"/>
</dbReference>
<evidence type="ECO:0000313" key="6">
    <source>
        <dbReference type="EMBL" id="PYE50522.1"/>
    </source>
</evidence>
<dbReference type="GO" id="GO:0009055">
    <property type="term" value="F:electron transfer activity"/>
    <property type="evidence" value="ECO:0007669"/>
    <property type="project" value="InterPro"/>
</dbReference>
<comment type="caution">
    <text evidence="6">The sequence shown here is derived from an EMBL/GenBank/DDBJ whole genome shotgun (WGS) entry which is preliminary data.</text>
</comment>
<dbReference type="InterPro" id="IPR008972">
    <property type="entry name" value="Cupredoxin"/>
</dbReference>
<keyword evidence="7" id="KW-1185">Reference proteome</keyword>
<keyword evidence="4" id="KW-0732">Signal</keyword>
<gene>
    <name evidence="6" type="ORF">DES52_11740</name>
</gene>
<dbReference type="AlphaFoldDB" id="A0A318SHM2"/>
<keyword evidence="3" id="KW-0186">Copper</keyword>
<dbReference type="Proteomes" id="UP000248326">
    <property type="component" value="Unassembled WGS sequence"/>
</dbReference>
<dbReference type="GO" id="GO:0005507">
    <property type="term" value="F:copper ion binding"/>
    <property type="evidence" value="ECO:0007669"/>
    <property type="project" value="InterPro"/>
</dbReference>
<protein>
    <submittedName>
        <fullName evidence="6">Plastocyanin</fullName>
    </submittedName>
</protein>
<evidence type="ECO:0000256" key="1">
    <source>
        <dbReference type="ARBA" id="ARBA00010457"/>
    </source>
</evidence>
<feature type="signal peptide" evidence="4">
    <location>
        <begin position="1"/>
        <end position="21"/>
    </location>
</feature>
<dbReference type="GO" id="GO:0006801">
    <property type="term" value="P:superoxide metabolic process"/>
    <property type="evidence" value="ECO:0007669"/>
    <property type="project" value="InterPro"/>
</dbReference>
<comment type="similarity">
    <text evidence="1">Belongs to the Cu-Zn superoxide dismutase family.</text>
</comment>
<accession>A0A318SHM2</accession>
<sequence length="251" mass="26689">MIRFMAALLACTCLTSGLGQLQPRTEFTVDFKHLATSRDPNAAGTVRVETLGSLRRTTLTLKGLAPRTVYAAHYHALAPNYTGDPCLSNGPVTVGFPTFTSDSQGRATTTMLTATKKIADNAGAYINVHVQRDLSIIPLCAVMTGSPSSQPAATNAPNVNVPTPNRPLTQTIRIVDNAFQPKTLTIAVGTTVEWTNQGRVSHNVLSTTGAFGSDDLPAGSTFRHTFTRAGTFPYYCSYHEGMAATIVVTGP</sequence>
<evidence type="ECO:0000256" key="2">
    <source>
        <dbReference type="ARBA" id="ARBA00022723"/>
    </source>
</evidence>
<dbReference type="RefSeq" id="WP_170131155.1">
    <property type="nucleotide sequence ID" value="NZ_QJSX01000017.1"/>
</dbReference>
<evidence type="ECO:0000256" key="4">
    <source>
        <dbReference type="SAM" id="SignalP"/>
    </source>
</evidence>
<feature type="domain" description="Blue (type 1) copper" evidence="5">
    <location>
        <begin position="178"/>
        <end position="248"/>
    </location>
</feature>
<dbReference type="InterPro" id="IPR052721">
    <property type="entry name" value="ET_Amicyanin"/>
</dbReference>
<name>A0A318SHM2_9DEIO</name>
<feature type="chain" id="PRO_5016305148" evidence="4">
    <location>
        <begin position="22"/>
        <end position="251"/>
    </location>
</feature>
<dbReference type="SUPFAM" id="SSF49503">
    <property type="entry name" value="Cupredoxins"/>
    <property type="match status" value="1"/>
</dbReference>
<evidence type="ECO:0000313" key="7">
    <source>
        <dbReference type="Proteomes" id="UP000248326"/>
    </source>
</evidence>